<keyword evidence="3" id="KW-1003">Cell membrane</keyword>
<dbReference type="SUPFAM" id="SSF82689">
    <property type="entry name" value="Mechanosensitive channel protein MscS (YggB), C-terminal domain"/>
    <property type="match status" value="1"/>
</dbReference>
<reference evidence="13" key="2">
    <citation type="journal article" date="2019" name="Int. J. Syst. Evol. Microbiol.">
        <title>The Global Catalogue of Microorganisms (GCM) 10K type strain sequencing project: providing services to taxonomists for standard genome sequencing and annotation.</title>
        <authorList>
            <consortium name="The Broad Institute Genomics Platform"/>
            <consortium name="The Broad Institute Genome Sequencing Center for Infectious Disease"/>
            <person name="Wu L."/>
            <person name="Ma J."/>
        </authorList>
    </citation>
    <scope>NUCLEOTIDE SEQUENCE [LARGE SCALE GENOMIC DNA]</scope>
    <source>
        <strain evidence="13">CGMCC 4.5581</strain>
    </source>
</reference>
<evidence type="ECO:0000259" key="9">
    <source>
        <dbReference type="Pfam" id="PF21082"/>
    </source>
</evidence>
<comment type="similarity">
    <text evidence="2">Belongs to the MscS (TC 1.A.23) family.</text>
</comment>
<feature type="domain" description="Mechanosensitive ion channel MscS C-terminal" evidence="9">
    <location>
        <begin position="186"/>
        <end position="265"/>
    </location>
</feature>
<dbReference type="Gene3D" id="1.10.287.1260">
    <property type="match status" value="1"/>
</dbReference>
<dbReference type="RefSeq" id="WP_166753492.1">
    <property type="nucleotide sequence ID" value="NZ_BAABJU010000019.1"/>
</dbReference>
<dbReference type="InterPro" id="IPR011066">
    <property type="entry name" value="MscS_channel_C_sf"/>
</dbReference>
<reference evidence="10" key="1">
    <citation type="journal article" date="2014" name="Int. J. Syst. Evol. Microbiol.">
        <title>Complete genome of a new Firmicutes species belonging to the dominant human colonic microbiota ('Ruminococcus bicirculans') reveals two chromosomes and a selective capacity to utilize plant glucans.</title>
        <authorList>
            <consortium name="NISC Comparative Sequencing Program"/>
            <person name="Wegmann U."/>
            <person name="Louis P."/>
            <person name="Goesmann A."/>
            <person name="Henrissat B."/>
            <person name="Duncan S.H."/>
            <person name="Flint H.J."/>
        </authorList>
    </citation>
    <scope>NUCLEOTIDE SEQUENCE</scope>
    <source>
        <strain evidence="10">CGMCC 4.5581</strain>
    </source>
</reference>
<dbReference type="GO" id="GO:0008381">
    <property type="term" value="F:mechanosensitive monoatomic ion channel activity"/>
    <property type="evidence" value="ECO:0007669"/>
    <property type="project" value="InterPro"/>
</dbReference>
<dbReference type="Pfam" id="PF00924">
    <property type="entry name" value="MS_channel_2nd"/>
    <property type="match status" value="1"/>
</dbReference>
<dbReference type="InterPro" id="IPR023408">
    <property type="entry name" value="MscS_beta-dom_sf"/>
</dbReference>
<evidence type="ECO:0000256" key="2">
    <source>
        <dbReference type="ARBA" id="ARBA00008017"/>
    </source>
</evidence>
<feature type="transmembrane region" description="Helical" evidence="7">
    <location>
        <begin position="90"/>
        <end position="109"/>
    </location>
</feature>
<reference evidence="10" key="4">
    <citation type="submission" date="2024-05" db="EMBL/GenBank/DDBJ databases">
        <authorList>
            <person name="Sun Q."/>
            <person name="Zhou Y."/>
        </authorList>
    </citation>
    <scope>NUCLEOTIDE SEQUENCE</scope>
    <source>
        <strain evidence="10">CGMCC 4.5581</strain>
    </source>
</reference>
<dbReference type="Pfam" id="PF21082">
    <property type="entry name" value="MS_channel_3rd"/>
    <property type="match status" value="1"/>
</dbReference>
<keyword evidence="4 7" id="KW-0812">Transmembrane</keyword>
<evidence type="ECO:0000313" key="11">
    <source>
        <dbReference type="EMBL" id="NIH65807.1"/>
    </source>
</evidence>
<dbReference type="SUPFAM" id="SSF82861">
    <property type="entry name" value="Mechanosensitive channel protein MscS (YggB), transmembrane region"/>
    <property type="match status" value="1"/>
</dbReference>
<feature type="transmembrane region" description="Helical" evidence="7">
    <location>
        <begin position="30"/>
        <end position="51"/>
    </location>
</feature>
<feature type="transmembrane region" description="Helical" evidence="7">
    <location>
        <begin position="63"/>
        <end position="84"/>
    </location>
</feature>
<organism evidence="11 12">
    <name type="scientific">Modestobacter marinus</name>
    <dbReference type="NCBI Taxonomy" id="477641"/>
    <lineage>
        <taxon>Bacteria</taxon>
        <taxon>Bacillati</taxon>
        <taxon>Actinomycetota</taxon>
        <taxon>Actinomycetes</taxon>
        <taxon>Geodermatophilales</taxon>
        <taxon>Geodermatophilaceae</taxon>
        <taxon>Modestobacter</taxon>
    </lineage>
</organism>
<evidence type="ECO:0000313" key="13">
    <source>
        <dbReference type="Proteomes" id="UP000648663"/>
    </source>
</evidence>
<evidence type="ECO:0000259" key="8">
    <source>
        <dbReference type="Pfam" id="PF00924"/>
    </source>
</evidence>
<reference evidence="11 12" key="3">
    <citation type="submission" date="2020-02" db="EMBL/GenBank/DDBJ databases">
        <title>Sequencing the genomes of 1000 actinobacteria strains.</title>
        <authorList>
            <person name="Klenk H.-P."/>
        </authorList>
    </citation>
    <scope>NUCLEOTIDE SEQUENCE [LARGE SCALE GENOMIC DNA]</scope>
    <source>
        <strain evidence="11 12">DSM 45201</strain>
    </source>
</reference>
<dbReference type="EMBL" id="JAAMPA010000001">
    <property type="protein sequence ID" value="NIH65807.1"/>
    <property type="molecule type" value="Genomic_DNA"/>
</dbReference>
<evidence type="ECO:0000256" key="7">
    <source>
        <dbReference type="SAM" id="Phobius"/>
    </source>
</evidence>
<evidence type="ECO:0000256" key="5">
    <source>
        <dbReference type="ARBA" id="ARBA00022989"/>
    </source>
</evidence>
<comment type="caution">
    <text evidence="11">The sequence shown here is derived from an EMBL/GenBank/DDBJ whole genome shotgun (WGS) entry which is preliminary data.</text>
</comment>
<dbReference type="GO" id="GO:0005886">
    <property type="term" value="C:plasma membrane"/>
    <property type="evidence" value="ECO:0007669"/>
    <property type="project" value="UniProtKB-SubCell"/>
</dbReference>
<comment type="subcellular location">
    <subcellularLocation>
        <location evidence="1">Cell membrane</location>
        <topology evidence="1">Multi-pass membrane protein</topology>
    </subcellularLocation>
</comment>
<dbReference type="Proteomes" id="UP000648663">
    <property type="component" value="Unassembled WGS sequence"/>
</dbReference>
<evidence type="ECO:0000256" key="4">
    <source>
        <dbReference type="ARBA" id="ARBA00022692"/>
    </source>
</evidence>
<accession>A0A846LDS6</accession>
<protein>
    <submittedName>
        <fullName evidence="11">Small-conductance mechanosensitive channel</fullName>
    </submittedName>
</protein>
<evidence type="ECO:0000256" key="3">
    <source>
        <dbReference type="ARBA" id="ARBA00022475"/>
    </source>
</evidence>
<name>A0A846LDS6_9ACTN</name>
<dbReference type="EMBL" id="BMMI01000004">
    <property type="protein sequence ID" value="GGL67255.1"/>
    <property type="molecule type" value="Genomic_DNA"/>
</dbReference>
<dbReference type="InterPro" id="IPR006685">
    <property type="entry name" value="MscS_channel_2nd"/>
</dbReference>
<dbReference type="Proteomes" id="UP000552836">
    <property type="component" value="Unassembled WGS sequence"/>
</dbReference>
<feature type="domain" description="Mechanosensitive ion channel MscS" evidence="8">
    <location>
        <begin position="111"/>
        <end position="178"/>
    </location>
</feature>
<dbReference type="InterPro" id="IPR045275">
    <property type="entry name" value="MscS_archaea/bacteria_type"/>
</dbReference>
<keyword evidence="5 7" id="KW-1133">Transmembrane helix</keyword>
<dbReference type="SUPFAM" id="SSF50182">
    <property type="entry name" value="Sm-like ribonucleoproteins"/>
    <property type="match status" value="1"/>
</dbReference>
<dbReference type="AlphaFoldDB" id="A0A846LDS6"/>
<proteinExistence type="inferred from homology"/>
<evidence type="ECO:0000313" key="10">
    <source>
        <dbReference type="EMBL" id="GGL67255.1"/>
    </source>
</evidence>
<dbReference type="PANTHER" id="PTHR30221:SF20">
    <property type="entry name" value="SMALL-CONDUCTANCE MECHANOSENSITIVE CHANNEL"/>
    <property type="match status" value="1"/>
</dbReference>
<dbReference type="PANTHER" id="PTHR30221">
    <property type="entry name" value="SMALL-CONDUCTANCE MECHANOSENSITIVE CHANNEL"/>
    <property type="match status" value="1"/>
</dbReference>
<evidence type="ECO:0000313" key="12">
    <source>
        <dbReference type="Proteomes" id="UP000552836"/>
    </source>
</evidence>
<dbReference type="InterPro" id="IPR010920">
    <property type="entry name" value="LSM_dom_sf"/>
</dbReference>
<gene>
    <name evidence="11" type="ORF">FB380_000253</name>
    <name evidence="10" type="ORF">GCM10011589_24460</name>
</gene>
<dbReference type="Gene3D" id="3.30.70.100">
    <property type="match status" value="1"/>
</dbReference>
<dbReference type="Gene3D" id="2.30.30.60">
    <property type="match status" value="1"/>
</dbReference>
<keyword evidence="6 7" id="KW-0472">Membrane</keyword>
<keyword evidence="13" id="KW-1185">Reference proteome</keyword>
<evidence type="ECO:0000256" key="1">
    <source>
        <dbReference type="ARBA" id="ARBA00004651"/>
    </source>
</evidence>
<dbReference type="InterPro" id="IPR049278">
    <property type="entry name" value="MS_channel_C"/>
</dbReference>
<dbReference type="InterPro" id="IPR011014">
    <property type="entry name" value="MscS_channel_TM-2"/>
</dbReference>
<sequence>MPVALQLHDVLAAVEDVDVVVEDDIAVSEVAQALAVFVASILLAVLLRRLLVRALDRDANRHVGLVAGRFLGLVAVAVGVVYALDLLGVQIGPLLGALGVGGIAIAFAAQDMLQNLIAGVMLQIRRPLRLGDQVASGDFEGVVTDVNLRTTVLQTYDGLIVYLPNAEVLKNPIINYTRTPLSRTSLTVGLAYDTDLVRAREVLLAACAAADGVADTPGPEVWVEEFGDSSINLAVRYWHPADIASRWRVRSGVAISLKSALDGAGMTIPFPQRVLWSGEGD</sequence>
<evidence type="ECO:0000256" key="6">
    <source>
        <dbReference type="ARBA" id="ARBA00023136"/>
    </source>
</evidence>